<evidence type="ECO:0000256" key="1">
    <source>
        <dbReference type="ARBA" id="ARBA00000527"/>
    </source>
</evidence>
<name>A0A3M8HBR1_9BACI</name>
<dbReference type="InterPro" id="IPR036907">
    <property type="entry name" value="5'-Nucleotdase_C_sf"/>
</dbReference>
<reference evidence="13 14" key="1">
    <citation type="journal article" date="2014" name="Int. J. Syst. Evol. Microbiol.">
        <title>Lysinibacillus halotolerans sp. nov., isolated from saline-alkaline soil.</title>
        <authorList>
            <person name="Kong D."/>
            <person name="Wang Y."/>
            <person name="Zhao B."/>
            <person name="Li Y."/>
            <person name="Song J."/>
            <person name="Zhai Y."/>
            <person name="Zhang C."/>
            <person name="Wang H."/>
            <person name="Chen X."/>
            <person name="Zhao B."/>
            <person name="Ruan Z."/>
        </authorList>
    </citation>
    <scope>NUCLEOTIDE SEQUENCE [LARGE SCALE GENOMIC DNA]</scope>
    <source>
        <strain evidence="13 14">MCCC 1A12703</strain>
    </source>
</reference>
<comment type="similarity">
    <text evidence="5 11">Belongs to the 5'-nucleotidase family.</text>
</comment>
<evidence type="ECO:0000256" key="3">
    <source>
        <dbReference type="ARBA" id="ARBA00001968"/>
    </source>
</evidence>
<evidence type="ECO:0000256" key="8">
    <source>
        <dbReference type="ARBA" id="ARBA00022741"/>
    </source>
</evidence>
<sequence>MWKKVSASALALSIAVVGMTNIEQASAKKVDEVTRGEYVKTVIEAMDVELGSGKTVNFKDVPDSLKPYIEKAIELQLIEGKTDKRFAPEGKMTLEEAVVSLVHMLDDDKTYSEDTLKKYKDYHAIKKENRDEFAKAVEYGFLNSFEGKTLKPKNVISEYQLYQLLNAFLEEYKTTVDLRILGTSDIHTNLMNYDYYKDTESNSLGLVKTATLIKEARKENSNTLLFDNGDTIQGTPLGSYKQSVDVLEEGEEHPSITAMELLDYDASTLGNHEFNYGLDYLDEVYDDADFPFVNANVRDASTGDYMYTPYVIIEKEVVDEKGKESTVKVGVTGIVPPQILNWDKSHLLGQVTVDDSVHAVENVVSDMEKEGADVIVVLSHSGMGDMTHTEGEEDVTYLLSKVKGVDAIISGHAHQVFPGDVDASLTGVNVEEGTMNGVPVVMPGKYGSHLGVIDLTLEKKGKDWKVVNGTGEVRKIAADSSDVDQDVEEAVKEAHDGTINYVRQPVGQTTADIHSYFSQVLDDPSIQIVTDAQSLYVKEKIKGTEFENLPVLSAGAPFKAGTRSDPEYYTFVPSGELAIKNVADLYLYDNTLAILKVTGADVKEWLEMSAGQFNQIDSNSTDEQQLINTNFRSYNYDVIDGVTYEIDVTQPAKYDPDGNLIHPEASRIVNLQYNGEPIDLEQEFIVATNNYRANGTFPGVRNASYVEVYPDENRQAIIDYIIQNKTIDPTADGNWRFAELPLNSNVIFETSKKAVDFIPEGSTIQYIGEGSDGFGKYSLN</sequence>
<dbReference type="GO" id="GO:0030288">
    <property type="term" value="C:outer membrane-bounded periplasmic space"/>
    <property type="evidence" value="ECO:0007669"/>
    <property type="project" value="TreeGrafter"/>
</dbReference>
<dbReference type="InterPro" id="IPR006146">
    <property type="entry name" value="5'-Nucleotdase_CS"/>
</dbReference>
<gene>
    <name evidence="13" type="ORF">EC501_06560</name>
</gene>
<comment type="catalytic activity">
    <reaction evidence="2">
        <text>a nucleoside 2',3'-cyclic phosphate + H2O = a nucleoside 3'-phosphate + H(+)</text>
        <dbReference type="Rhea" id="RHEA:19621"/>
        <dbReference type="ChEBI" id="CHEBI:15377"/>
        <dbReference type="ChEBI" id="CHEBI:15378"/>
        <dbReference type="ChEBI" id="CHEBI:66949"/>
        <dbReference type="ChEBI" id="CHEBI:66954"/>
        <dbReference type="EC" id="3.1.4.16"/>
    </reaction>
</comment>
<evidence type="ECO:0000259" key="12">
    <source>
        <dbReference type="PROSITE" id="PS51272"/>
    </source>
</evidence>
<organism evidence="13 14">
    <name type="scientific">Lysinibacillus halotolerans</name>
    <dbReference type="NCBI Taxonomy" id="1368476"/>
    <lineage>
        <taxon>Bacteria</taxon>
        <taxon>Bacillati</taxon>
        <taxon>Bacillota</taxon>
        <taxon>Bacilli</taxon>
        <taxon>Bacillales</taxon>
        <taxon>Bacillaceae</taxon>
        <taxon>Lysinibacillus</taxon>
    </lineage>
</organism>
<dbReference type="InterPro" id="IPR029052">
    <property type="entry name" value="Metallo-depent_PP-like"/>
</dbReference>
<dbReference type="GO" id="GO:0046872">
    <property type="term" value="F:metal ion binding"/>
    <property type="evidence" value="ECO:0007669"/>
    <property type="project" value="UniProtKB-KW"/>
</dbReference>
<keyword evidence="10" id="KW-0511">Multifunctional enzyme</keyword>
<comment type="catalytic activity">
    <reaction evidence="1">
        <text>a ribonucleoside 3'-phosphate + H2O = a ribonucleoside + phosphate</text>
        <dbReference type="Rhea" id="RHEA:10144"/>
        <dbReference type="ChEBI" id="CHEBI:13197"/>
        <dbReference type="ChEBI" id="CHEBI:15377"/>
        <dbReference type="ChEBI" id="CHEBI:18254"/>
        <dbReference type="ChEBI" id="CHEBI:43474"/>
        <dbReference type="EC" id="3.1.3.6"/>
    </reaction>
</comment>
<dbReference type="Pfam" id="PF02872">
    <property type="entry name" value="5_nucleotid_C"/>
    <property type="match status" value="1"/>
</dbReference>
<dbReference type="PANTHER" id="PTHR11575:SF6">
    <property type="entry name" value="2',3'-CYCLIC-NUCLEOTIDE 2'-PHOSPHODIESTERASE_3'-NUCLEOTIDASE"/>
    <property type="match status" value="1"/>
</dbReference>
<dbReference type="PROSITE" id="PS00786">
    <property type="entry name" value="5_NUCLEOTIDASE_2"/>
    <property type="match status" value="1"/>
</dbReference>
<dbReference type="Gene3D" id="3.60.21.10">
    <property type="match status" value="1"/>
</dbReference>
<dbReference type="CDD" id="cd07410">
    <property type="entry name" value="MPP_CpdB_N"/>
    <property type="match status" value="1"/>
</dbReference>
<dbReference type="NCBIfam" id="NF006938">
    <property type="entry name" value="PRK09420.1"/>
    <property type="match status" value="1"/>
</dbReference>
<keyword evidence="9 11" id="KW-0378">Hydrolase</keyword>
<dbReference type="GO" id="GO:0009166">
    <property type="term" value="P:nucleotide catabolic process"/>
    <property type="evidence" value="ECO:0007669"/>
    <property type="project" value="InterPro"/>
</dbReference>
<dbReference type="GO" id="GO:0008254">
    <property type="term" value="F:3'-nucleotidase activity"/>
    <property type="evidence" value="ECO:0007669"/>
    <property type="project" value="UniProtKB-EC"/>
</dbReference>
<protein>
    <submittedName>
        <fullName evidence="13">Bifunctional 2',3'-cyclic-nucleotide 2'-phosphodiesterase/3'-nucleotidase</fullName>
    </submittedName>
</protein>
<dbReference type="GO" id="GO:0008663">
    <property type="term" value="F:2',3'-cyclic-nucleotide 2'-phosphodiesterase activity"/>
    <property type="evidence" value="ECO:0007669"/>
    <property type="project" value="UniProtKB-EC"/>
</dbReference>
<proteinExistence type="inferred from homology"/>
<evidence type="ECO:0000256" key="5">
    <source>
        <dbReference type="ARBA" id="ARBA00006654"/>
    </source>
</evidence>
<dbReference type="InterPro" id="IPR006179">
    <property type="entry name" value="5_nucleotidase/apyrase"/>
</dbReference>
<dbReference type="Pfam" id="PF00395">
    <property type="entry name" value="SLH"/>
    <property type="match status" value="1"/>
</dbReference>
<evidence type="ECO:0000256" key="10">
    <source>
        <dbReference type="ARBA" id="ARBA00023268"/>
    </source>
</evidence>
<keyword evidence="14" id="KW-1185">Reference proteome</keyword>
<dbReference type="InterPro" id="IPR008334">
    <property type="entry name" value="5'-Nucleotdase_C"/>
</dbReference>
<dbReference type="InterPro" id="IPR041827">
    <property type="entry name" value="CpdB_N"/>
</dbReference>
<dbReference type="PRINTS" id="PR01607">
    <property type="entry name" value="APYRASEFAMLY"/>
</dbReference>
<dbReference type="SUPFAM" id="SSF56300">
    <property type="entry name" value="Metallo-dependent phosphatases"/>
    <property type="match status" value="1"/>
</dbReference>
<accession>A0A3M8HBR1</accession>
<feature type="domain" description="SLH" evidence="12">
    <location>
        <begin position="52"/>
        <end position="115"/>
    </location>
</feature>
<evidence type="ECO:0000256" key="7">
    <source>
        <dbReference type="ARBA" id="ARBA00022729"/>
    </source>
</evidence>
<comment type="caution">
    <text evidence="13">The sequence shown here is derived from an EMBL/GenBank/DDBJ whole genome shotgun (WGS) entry which is preliminary data.</text>
</comment>
<keyword evidence="7" id="KW-0732">Signal</keyword>
<dbReference type="RefSeq" id="WP_122971500.1">
    <property type="nucleotide sequence ID" value="NZ_RHLQ01000012.1"/>
</dbReference>
<dbReference type="AlphaFoldDB" id="A0A3M8HBR1"/>
<comment type="subcellular location">
    <subcellularLocation>
        <location evidence="4">Cell envelope</location>
    </subcellularLocation>
</comment>
<evidence type="ECO:0000256" key="6">
    <source>
        <dbReference type="ARBA" id="ARBA00022723"/>
    </source>
</evidence>
<keyword evidence="6" id="KW-0479">Metal-binding</keyword>
<dbReference type="SUPFAM" id="SSF55816">
    <property type="entry name" value="5'-nucleotidase (syn. UDP-sugar hydrolase), C-terminal domain"/>
    <property type="match status" value="1"/>
</dbReference>
<dbReference type="PANTHER" id="PTHR11575">
    <property type="entry name" value="5'-NUCLEOTIDASE-RELATED"/>
    <property type="match status" value="1"/>
</dbReference>
<evidence type="ECO:0000313" key="13">
    <source>
        <dbReference type="EMBL" id="RNC99769.1"/>
    </source>
</evidence>
<evidence type="ECO:0000256" key="2">
    <source>
        <dbReference type="ARBA" id="ARBA00001730"/>
    </source>
</evidence>
<comment type="cofactor">
    <cofactor evidence="3">
        <name>a divalent metal cation</name>
        <dbReference type="ChEBI" id="CHEBI:60240"/>
    </cofactor>
</comment>
<dbReference type="InterPro" id="IPR004843">
    <property type="entry name" value="Calcineurin-like_PHP"/>
</dbReference>
<dbReference type="OrthoDB" id="9775118at2"/>
<dbReference type="Pfam" id="PF00149">
    <property type="entry name" value="Metallophos"/>
    <property type="match status" value="1"/>
</dbReference>
<evidence type="ECO:0000256" key="4">
    <source>
        <dbReference type="ARBA" id="ARBA00004196"/>
    </source>
</evidence>
<keyword evidence="8 11" id="KW-0547">Nucleotide-binding</keyword>
<dbReference type="Gene3D" id="3.90.780.10">
    <property type="entry name" value="5'-Nucleotidase, C-terminal domain"/>
    <property type="match status" value="1"/>
</dbReference>
<evidence type="ECO:0000256" key="11">
    <source>
        <dbReference type="RuleBase" id="RU362119"/>
    </source>
</evidence>
<evidence type="ECO:0000256" key="9">
    <source>
        <dbReference type="ARBA" id="ARBA00022801"/>
    </source>
</evidence>
<dbReference type="Proteomes" id="UP000279909">
    <property type="component" value="Unassembled WGS sequence"/>
</dbReference>
<dbReference type="InterPro" id="IPR001119">
    <property type="entry name" value="SLH_dom"/>
</dbReference>
<dbReference type="EMBL" id="RHLQ01000012">
    <property type="protein sequence ID" value="RNC99769.1"/>
    <property type="molecule type" value="Genomic_DNA"/>
</dbReference>
<dbReference type="GO" id="GO:0000166">
    <property type="term" value="F:nucleotide binding"/>
    <property type="evidence" value="ECO:0007669"/>
    <property type="project" value="UniProtKB-KW"/>
</dbReference>
<evidence type="ECO:0000313" key="14">
    <source>
        <dbReference type="Proteomes" id="UP000279909"/>
    </source>
</evidence>
<dbReference type="PROSITE" id="PS51272">
    <property type="entry name" value="SLH"/>
    <property type="match status" value="1"/>
</dbReference>